<dbReference type="GO" id="GO:0003723">
    <property type="term" value="F:RNA binding"/>
    <property type="evidence" value="ECO:0007669"/>
    <property type="project" value="UniProtKB-UniRule"/>
</dbReference>
<dbReference type="GO" id="GO:0070930">
    <property type="term" value="P:trans-translation-dependent protein tagging"/>
    <property type="evidence" value="ECO:0007669"/>
    <property type="project" value="TreeGrafter"/>
</dbReference>
<reference evidence="4 5" key="1">
    <citation type="submission" date="2018-08" db="EMBL/GenBank/DDBJ databases">
        <title>A genome reference for cultivated species of the human gut microbiota.</title>
        <authorList>
            <person name="Zou Y."/>
            <person name="Xue W."/>
            <person name="Luo G."/>
        </authorList>
    </citation>
    <scope>NUCLEOTIDE SEQUENCE [LARGE SCALE GENOMIC DNA]</scope>
    <source>
        <strain evidence="4 5">AM25-6</strain>
    </source>
</reference>
<evidence type="ECO:0000313" key="5">
    <source>
        <dbReference type="Proteomes" id="UP000261212"/>
    </source>
</evidence>
<comment type="caution">
    <text evidence="4">The sequence shown here is derived from an EMBL/GenBank/DDBJ whole genome shotgun (WGS) entry which is preliminary data.</text>
</comment>
<evidence type="ECO:0000256" key="3">
    <source>
        <dbReference type="HAMAP-Rule" id="MF_00023"/>
    </source>
</evidence>
<dbReference type="NCBIfam" id="TIGR00086">
    <property type="entry name" value="smpB"/>
    <property type="match status" value="1"/>
</dbReference>
<dbReference type="GO" id="GO:0070929">
    <property type="term" value="P:trans-translation"/>
    <property type="evidence" value="ECO:0007669"/>
    <property type="project" value="UniProtKB-UniRule"/>
</dbReference>
<proteinExistence type="inferred from homology"/>
<dbReference type="GO" id="GO:0005829">
    <property type="term" value="C:cytosol"/>
    <property type="evidence" value="ECO:0007669"/>
    <property type="project" value="TreeGrafter"/>
</dbReference>
<evidence type="ECO:0000256" key="2">
    <source>
        <dbReference type="ARBA" id="ARBA00022884"/>
    </source>
</evidence>
<dbReference type="InterPro" id="IPR023620">
    <property type="entry name" value="SmpB"/>
</dbReference>
<organism evidence="4 5">
    <name type="scientific">Anaerofustis stercorihominis</name>
    <dbReference type="NCBI Taxonomy" id="214853"/>
    <lineage>
        <taxon>Bacteria</taxon>
        <taxon>Bacillati</taxon>
        <taxon>Bacillota</taxon>
        <taxon>Clostridia</taxon>
        <taxon>Eubacteriales</taxon>
        <taxon>Eubacteriaceae</taxon>
        <taxon>Anaerofustis</taxon>
    </lineage>
</organism>
<gene>
    <name evidence="3 4" type="primary">smpB</name>
    <name evidence="4" type="ORF">DW687_04735</name>
</gene>
<dbReference type="AlphaFoldDB" id="A0A3E3E238"/>
<dbReference type="GeneID" id="98000013"/>
<dbReference type="SUPFAM" id="SSF74982">
    <property type="entry name" value="Small protein B (SmpB)"/>
    <property type="match status" value="1"/>
</dbReference>
<name>A0A3E3E238_9FIRM</name>
<dbReference type="Gene3D" id="2.40.280.10">
    <property type="match status" value="1"/>
</dbReference>
<protein>
    <recommendedName>
        <fullName evidence="3">SsrA-binding protein</fullName>
    </recommendedName>
    <alternativeName>
        <fullName evidence="3">Small protein B</fullName>
    </alternativeName>
</protein>
<dbReference type="InterPro" id="IPR020081">
    <property type="entry name" value="SsrA-bd_prot_CS"/>
</dbReference>
<dbReference type="PANTHER" id="PTHR30308:SF2">
    <property type="entry name" value="SSRA-BINDING PROTEIN"/>
    <property type="match status" value="1"/>
</dbReference>
<sequence>MGANKNKEDKKIIAKNKKAAFEYHIIETYEAGLELKGTEVKSIRNGKVNLKDSYANISKNNEVFIIGMHVSPYEFGNINNVDPLRERKLLLNKREIRNIKDYLTKDGYTLIPLDLHFSKSYVKMSIAVCKGKKLYDKREALKEKAAKRDIDRNFKVSFR</sequence>
<keyword evidence="1 3" id="KW-0963">Cytoplasm</keyword>
<dbReference type="HAMAP" id="MF_00023">
    <property type="entry name" value="SmpB"/>
    <property type="match status" value="1"/>
</dbReference>
<dbReference type="InterPro" id="IPR000037">
    <property type="entry name" value="SsrA-bd_prot"/>
</dbReference>
<dbReference type="Pfam" id="PF01668">
    <property type="entry name" value="SmpB"/>
    <property type="match status" value="1"/>
</dbReference>
<dbReference type="PANTHER" id="PTHR30308">
    <property type="entry name" value="TMRNA-BINDING COMPONENT OF TRANS-TRANSLATION TAGGING COMPLEX"/>
    <property type="match status" value="1"/>
</dbReference>
<keyword evidence="2 3" id="KW-0694">RNA-binding</keyword>
<dbReference type="EMBL" id="QUSM01000002">
    <property type="protein sequence ID" value="RGD75634.1"/>
    <property type="molecule type" value="Genomic_DNA"/>
</dbReference>
<dbReference type="PROSITE" id="PS01317">
    <property type="entry name" value="SSRP"/>
    <property type="match status" value="1"/>
</dbReference>
<dbReference type="Proteomes" id="UP000261212">
    <property type="component" value="Unassembled WGS sequence"/>
</dbReference>
<dbReference type="CDD" id="cd09294">
    <property type="entry name" value="SmpB"/>
    <property type="match status" value="1"/>
</dbReference>
<comment type="function">
    <text evidence="3">Required for rescue of stalled ribosomes mediated by trans-translation. Binds to transfer-messenger RNA (tmRNA), required for stable association of tmRNA with ribosomes. tmRNA and SmpB together mimic tRNA shape, replacing the anticodon stem-loop with SmpB. tmRNA is encoded by the ssrA gene; the 2 termini fold to resemble tRNA(Ala) and it encodes a 'tag peptide', a short internal open reading frame. During trans-translation Ala-aminoacylated tmRNA acts like a tRNA, entering the A-site of stalled ribosomes, displacing the stalled mRNA. The ribosome then switches to translate the ORF on the tmRNA; the nascent peptide is terminated with the 'tag peptide' encoded by the tmRNA and targeted for degradation. The ribosome is freed to recommence translation, which seems to be the essential function of trans-translation.</text>
</comment>
<comment type="similarity">
    <text evidence="3">Belongs to the SmpB family.</text>
</comment>
<comment type="subcellular location">
    <subcellularLocation>
        <location evidence="3">Cytoplasm</location>
    </subcellularLocation>
    <text evidence="3">The tmRNA-SmpB complex associates with stalled 70S ribosomes.</text>
</comment>
<accession>A0A3E3E238</accession>
<evidence type="ECO:0000313" key="4">
    <source>
        <dbReference type="EMBL" id="RGD75634.1"/>
    </source>
</evidence>
<dbReference type="RefSeq" id="WP_007049639.1">
    <property type="nucleotide sequence ID" value="NZ_CABKNJ010000002.1"/>
</dbReference>
<evidence type="ECO:0000256" key="1">
    <source>
        <dbReference type="ARBA" id="ARBA00022490"/>
    </source>
</evidence>
<dbReference type="NCBIfam" id="NF003843">
    <property type="entry name" value="PRK05422.1"/>
    <property type="match status" value="1"/>
</dbReference>